<evidence type="ECO:0000259" key="11">
    <source>
        <dbReference type="Pfam" id="PF03717"/>
    </source>
</evidence>
<keyword evidence="3" id="KW-1003">Cell membrane</keyword>
<keyword evidence="9" id="KW-0961">Cell wall biogenesis/degradation</keyword>
<evidence type="ECO:0000259" key="10">
    <source>
        <dbReference type="Pfam" id="PF00905"/>
    </source>
</evidence>
<dbReference type="GO" id="GO:0071972">
    <property type="term" value="F:peptidoglycan L,D-transpeptidase activity"/>
    <property type="evidence" value="ECO:0007669"/>
    <property type="project" value="TreeGrafter"/>
</dbReference>
<reference evidence="12 13" key="1">
    <citation type="journal article" date="2015" name="Genome Announc.">
        <title>Expanding the biotechnology potential of lactobacilli through comparative genomics of 213 strains and associated genera.</title>
        <authorList>
            <person name="Sun Z."/>
            <person name="Harris H.M."/>
            <person name="McCann A."/>
            <person name="Guo C."/>
            <person name="Argimon S."/>
            <person name="Zhang W."/>
            <person name="Yang X."/>
            <person name="Jeffery I.B."/>
            <person name="Cooney J.C."/>
            <person name="Kagawa T.F."/>
            <person name="Liu W."/>
            <person name="Song Y."/>
            <person name="Salvetti E."/>
            <person name="Wrobel A."/>
            <person name="Rasinkangas P."/>
            <person name="Parkhill J."/>
            <person name="Rea M.C."/>
            <person name="O'Sullivan O."/>
            <person name="Ritari J."/>
            <person name="Douillard F.P."/>
            <person name="Paul Ross R."/>
            <person name="Yang R."/>
            <person name="Briner A.E."/>
            <person name="Felis G.E."/>
            <person name="de Vos W.M."/>
            <person name="Barrangou R."/>
            <person name="Klaenhammer T.R."/>
            <person name="Caufield P.W."/>
            <person name="Cui Y."/>
            <person name="Zhang H."/>
            <person name="O'Toole P.W."/>
        </authorList>
    </citation>
    <scope>NUCLEOTIDE SEQUENCE [LARGE SCALE GENOMIC DNA]</scope>
    <source>
        <strain evidence="12 13">DSM 20410</strain>
    </source>
</reference>
<evidence type="ECO:0000256" key="4">
    <source>
        <dbReference type="ARBA" id="ARBA00022692"/>
    </source>
</evidence>
<proteinExistence type="inferred from homology"/>
<keyword evidence="13" id="KW-1185">Reference proteome</keyword>
<comment type="subcellular location">
    <subcellularLocation>
        <location evidence="1">Cell membrane</location>
        <topology evidence="1">Single-pass membrane protein</topology>
    </subcellularLocation>
</comment>
<protein>
    <submittedName>
        <fullName evidence="12">Penicillin-binding protein</fullName>
    </submittedName>
</protein>
<evidence type="ECO:0000256" key="1">
    <source>
        <dbReference type="ARBA" id="ARBA00004162"/>
    </source>
</evidence>
<dbReference type="Gene3D" id="3.40.710.10">
    <property type="entry name" value="DD-peptidase/beta-lactamase superfamily"/>
    <property type="match status" value="1"/>
</dbReference>
<dbReference type="GO" id="GO:0005886">
    <property type="term" value="C:plasma membrane"/>
    <property type="evidence" value="ECO:0007669"/>
    <property type="project" value="UniProtKB-SubCell"/>
</dbReference>
<evidence type="ECO:0000256" key="5">
    <source>
        <dbReference type="ARBA" id="ARBA00022960"/>
    </source>
</evidence>
<dbReference type="PATRIC" id="fig|1629.5.peg.831"/>
<dbReference type="Pfam" id="PF00905">
    <property type="entry name" value="Transpeptidase"/>
    <property type="match status" value="1"/>
</dbReference>
<dbReference type="InterPro" id="IPR005311">
    <property type="entry name" value="PBP_dimer"/>
</dbReference>
<evidence type="ECO:0000256" key="6">
    <source>
        <dbReference type="ARBA" id="ARBA00022984"/>
    </source>
</evidence>
<dbReference type="InterPro" id="IPR036138">
    <property type="entry name" value="PBP_dimer_sf"/>
</dbReference>
<feature type="domain" description="Penicillin-binding protein transpeptidase" evidence="10">
    <location>
        <begin position="342"/>
        <end position="666"/>
    </location>
</feature>
<dbReference type="GO" id="GO:0008658">
    <property type="term" value="F:penicillin binding"/>
    <property type="evidence" value="ECO:0007669"/>
    <property type="project" value="InterPro"/>
</dbReference>
<dbReference type="GO" id="GO:0009252">
    <property type="term" value="P:peptidoglycan biosynthetic process"/>
    <property type="evidence" value="ECO:0007669"/>
    <property type="project" value="UniProtKB-KW"/>
</dbReference>
<dbReference type="RefSeq" id="WP_057745466.1">
    <property type="nucleotide sequence ID" value="NZ_BJLU01000002.1"/>
</dbReference>
<dbReference type="SUPFAM" id="SSF56519">
    <property type="entry name" value="Penicillin binding protein dimerisation domain"/>
    <property type="match status" value="1"/>
</dbReference>
<evidence type="ECO:0000256" key="8">
    <source>
        <dbReference type="ARBA" id="ARBA00023136"/>
    </source>
</evidence>
<dbReference type="Proteomes" id="UP000051992">
    <property type="component" value="Unassembled WGS sequence"/>
</dbReference>
<dbReference type="Pfam" id="PF03717">
    <property type="entry name" value="PBP_dimer"/>
    <property type="match status" value="1"/>
</dbReference>
<evidence type="ECO:0000256" key="9">
    <source>
        <dbReference type="ARBA" id="ARBA00023316"/>
    </source>
</evidence>
<keyword evidence="7" id="KW-1133">Transmembrane helix</keyword>
<evidence type="ECO:0000313" key="13">
    <source>
        <dbReference type="Proteomes" id="UP000051992"/>
    </source>
</evidence>
<dbReference type="GO" id="GO:0071555">
    <property type="term" value="P:cell wall organization"/>
    <property type="evidence" value="ECO:0007669"/>
    <property type="project" value="UniProtKB-KW"/>
</dbReference>
<evidence type="ECO:0000256" key="3">
    <source>
        <dbReference type="ARBA" id="ARBA00022475"/>
    </source>
</evidence>
<keyword evidence="6" id="KW-0573">Peptidoglycan synthesis</keyword>
<dbReference type="EMBL" id="JQBM01000002">
    <property type="protein sequence ID" value="KRN46546.1"/>
    <property type="molecule type" value="Genomic_DNA"/>
</dbReference>
<keyword evidence="8" id="KW-0472">Membrane</keyword>
<dbReference type="InterPro" id="IPR012338">
    <property type="entry name" value="Beta-lactam/transpept-like"/>
</dbReference>
<name>A0A0R2H0T8_WEIVI</name>
<sequence>MQAPKRRGGRGKSSSMSRIPARLNVLLGIVILMLGALGWRLGTLQIAQGKQFKAEVNSSDSSIEQVNVQRGIIYDSTGKALVTNSGSQAITYTKPKNVTEGDMYKGANEVSKYVRVDTKQLSDANVNKYYIQDEHRAADLAKQAGITSAPGTDKYVSELTDYAKKNQNQVQLTSEQKNAAMIFQKMENAYALSTVYLKDKGVTQGEIADIGERQSKMPGVAVGLYYQREGSKNSDESLASLVGGVSKSGLPEERVNSLLQEGYSRDDTVGISGLEKQYEDTLKGTKRRIEINVNQQGNTTQKVLYGGKAGSNLHLTVNAKFQKDVQEILKSQMPGGLTQGAYAVVMNPKTGGVYAMGGVNRLNDGKLQDDALSTINRAEVVGSVVKPAMITNGLLHGTITPENNTIVDQPIRVAGTSVKASYFNPTGAQSIPLTASDALEVSSNSYVMQLMLQMAGQPYHAGMTLNGLNTNIFQTMREGFNRFGLGVKTGIDLPGETAGLRGDTDRSHIGNALDETFGQYDTYTTMQLAQYVSTIANGGYRMEPHVVQSIEERSDRSKVRQTETTIAPKSLGSVGWTPAQRQVIWDGMDKVVNGSSRFVTGKKLQDLKPGVYAKTGTAETFTNGQPTITSSLIAFAPNADVAMAIVVPGVSQSAELVNIPIAKEIYKAYWKDVESPKNVPGQNTN</sequence>
<keyword evidence="4" id="KW-0812">Transmembrane</keyword>
<dbReference type="OrthoDB" id="9770103at2"/>
<dbReference type="Gene3D" id="1.10.10.1230">
    <property type="entry name" value="Penicillin-binding protein, N-terminal non-catalytic domain, head sub-domain"/>
    <property type="match status" value="1"/>
</dbReference>
<dbReference type="GO" id="GO:0008360">
    <property type="term" value="P:regulation of cell shape"/>
    <property type="evidence" value="ECO:0007669"/>
    <property type="project" value="UniProtKB-KW"/>
</dbReference>
<dbReference type="PANTHER" id="PTHR30627">
    <property type="entry name" value="PEPTIDOGLYCAN D,D-TRANSPEPTIDASE"/>
    <property type="match status" value="1"/>
</dbReference>
<dbReference type="InterPro" id="IPR001460">
    <property type="entry name" value="PCN-bd_Tpept"/>
</dbReference>
<evidence type="ECO:0000256" key="7">
    <source>
        <dbReference type="ARBA" id="ARBA00022989"/>
    </source>
</evidence>
<dbReference type="AlphaFoldDB" id="A0A0R2H0T8"/>
<accession>A0A0R2H0T8</accession>
<gene>
    <name evidence="12" type="ORF">IV50_GL000824</name>
</gene>
<feature type="domain" description="Penicillin-binding protein dimerisation" evidence="11">
    <location>
        <begin position="66"/>
        <end position="301"/>
    </location>
</feature>
<keyword evidence="5" id="KW-0133">Cell shape</keyword>
<dbReference type="PANTHER" id="PTHR30627:SF2">
    <property type="entry name" value="PEPTIDOGLYCAN D,D-TRANSPEPTIDASE MRDA"/>
    <property type="match status" value="1"/>
</dbReference>
<evidence type="ECO:0000256" key="2">
    <source>
        <dbReference type="ARBA" id="ARBA00007171"/>
    </source>
</evidence>
<organism evidence="12 13">
    <name type="scientific">Weissella viridescens</name>
    <name type="common">Lactobacillus viridescens</name>
    <dbReference type="NCBI Taxonomy" id="1629"/>
    <lineage>
        <taxon>Bacteria</taxon>
        <taxon>Bacillati</taxon>
        <taxon>Bacillota</taxon>
        <taxon>Bacilli</taxon>
        <taxon>Lactobacillales</taxon>
        <taxon>Lactobacillaceae</taxon>
        <taxon>Weissella</taxon>
    </lineage>
</organism>
<dbReference type="Gene3D" id="3.90.1310.10">
    <property type="entry name" value="Penicillin-binding protein 2a (Domain 2)"/>
    <property type="match status" value="1"/>
</dbReference>
<comment type="similarity">
    <text evidence="2">Belongs to the transpeptidase family.</text>
</comment>
<dbReference type="SUPFAM" id="SSF56601">
    <property type="entry name" value="beta-lactamase/transpeptidase-like"/>
    <property type="match status" value="1"/>
</dbReference>
<comment type="caution">
    <text evidence="12">The sequence shown here is derived from an EMBL/GenBank/DDBJ whole genome shotgun (WGS) entry which is preliminary data.</text>
</comment>
<dbReference type="InterPro" id="IPR050515">
    <property type="entry name" value="Beta-lactam/transpept"/>
</dbReference>
<evidence type="ECO:0000313" key="12">
    <source>
        <dbReference type="EMBL" id="KRN46546.1"/>
    </source>
</evidence>